<evidence type="ECO:0000313" key="2">
    <source>
        <dbReference type="WBParaSite" id="PDA_v2.g21018.t1"/>
    </source>
</evidence>
<dbReference type="Proteomes" id="UP000887578">
    <property type="component" value="Unplaced"/>
</dbReference>
<sequence length="268" mass="30486">MGANESTTKRFTVTLEKCDKNRQERFFLPYCSFFEVIYPPPKFYEDGTRSNDEKVGGEYKVKNISENIKLVHIQCNALICTSSFITPEMTFTLTNECAKDHTTQVTVQIDISQETVVPYFLKLDKKLLQSLKDGELANQIITLPGYNFLTFKCSVTKIAGFCELFIENLTYDIRINGCVKNYSIKLVVGDDDENCFIYKFDFSFNPDVVRQQYSENAFHEAQKSSGMASQFPVAPHSVETGKNTNSTACTVIQMEPNDSFDNGEENKK</sequence>
<dbReference type="AlphaFoldDB" id="A0A914PS91"/>
<reference evidence="2" key="1">
    <citation type="submission" date="2022-11" db="UniProtKB">
        <authorList>
            <consortium name="WormBaseParasite"/>
        </authorList>
    </citation>
    <scope>IDENTIFICATION</scope>
</reference>
<name>A0A914PS91_9BILA</name>
<dbReference type="WBParaSite" id="PDA_v2.g21018.t1">
    <property type="protein sequence ID" value="PDA_v2.g21018.t1"/>
    <property type="gene ID" value="PDA_v2.g21018"/>
</dbReference>
<proteinExistence type="predicted"/>
<protein>
    <submittedName>
        <fullName evidence="2">Uncharacterized protein</fullName>
    </submittedName>
</protein>
<evidence type="ECO:0000313" key="1">
    <source>
        <dbReference type="Proteomes" id="UP000887578"/>
    </source>
</evidence>
<accession>A0A914PS91</accession>
<keyword evidence="1" id="KW-1185">Reference proteome</keyword>
<organism evidence="1 2">
    <name type="scientific">Panagrolaimus davidi</name>
    <dbReference type="NCBI Taxonomy" id="227884"/>
    <lineage>
        <taxon>Eukaryota</taxon>
        <taxon>Metazoa</taxon>
        <taxon>Ecdysozoa</taxon>
        <taxon>Nematoda</taxon>
        <taxon>Chromadorea</taxon>
        <taxon>Rhabditida</taxon>
        <taxon>Tylenchina</taxon>
        <taxon>Panagrolaimomorpha</taxon>
        <taxon>Panagrolaimoidea</taxon>
        <taxon>Panagrolaimidae</taxon>
        <taxon>Panagrolaimus</taxon>
    </lineage>
</organism>